<accession>A0A8S1J3U1</accession>
<proteinExistence type="predicted"/>
<protein>
    <recommendedName>
        <fullName evidence="2">ABM domain-containing protein</fullName>
    </recommendedName>
</protein>
<dbReference type="Gene3D" id="3.30.70.100">
    <property type="match status" value="1"/>
</dbReference>
<evidence type="ECO:0000313" key="3">
    <source>
        <dbReference type="EMBL" id="CAD7702357.1"/>
    </source>
</evidence>
<evidence type="ECO:0000259" key="2">
    <source>
        <dbReference type="PROSITE" id="PS51725"/>
    </source>
</evidence>
<feature type="region of interest" description="Disordered" evidence="1">
    <location>
        <begin position="199"/>
        <end position="222"/>
    </location>
</feature>
<reference evidence="3" key="1">
    <citation type="submission" date="2020-12" db="EMBL/GenBank/DDBJ databases">
        <authorList>
            <person name="Iha C."/>
        </authorList>
    </citation>
    <scope>NUCLEOTIDE SEQUENCE</scope>
</reference>
<dbReference type="AlphaFoldDB" id="A0A8S1J3U1"/>
<evidence type="ECO:0000256" key="1">
    <source>
        <dbReference type="SAM" id="MobiDB-lite"/>
    </source>
</evidence>
<dbReference type="Proteomes" id="UP000708148">
    <property type="component" value="Unassembled WGS sequence"/>
</dbReference>
<comment type="caution">
    <text evidence="3">The sequence shown here is derived from an EMBL/GenBank/DDBJ whole genome shotgun (WGS) entry which is preliminary data.</text>
</comment>
<sequence>MASKTGGRVAWGSQRCDLGSRAGCQGPPAGPRRARLQVCAAVKKSNSKNIVCSKTLIVKQEHMEKVKEMCLELAEHAKGEMNDRKNGILGFDVMADQFEDGTIHFWERYTDNQRLNKFNASPKFMAFMEGVSEYLERPVGLALYEYNEGQIGNSCVQEGPKGEGGLDDATGAGLNAGARMSQTANVVNLGDMKRGDEGDAFGMDFKFPWQKDDKDDDDDEKK</sequence>
<dbReference type="EMBL" id="CAJHUC010001798">
    <property type="protein sequence ID" value="CAD7702357.1"/>
    <property type="molecule type" value="Genomic_DNA"/>
</dbReference>
<gene>
    <name evidence="3" type="ORF">OSTQU699_LOCUS7714</name>
</gene>
<evidence type="ECO:0000313" key="4">
    <source>
        <dbReference type="Proteomes" id="UP000708148"/>
    </source>
</evidence>
<organism evidence="3 4">
    <name type="scientific">Ostreobium quekettii</name>
    <dbReference type="NCBI Taxonomy" id="121088"/>
    <lineage>
        <taxon>Eukaryota</taxon>
        <taxon>Viridiplantae</taxon>
        <taxon>Chlorophyta</taxon>
        <taxon>core chlorophytes</taxon>
        <taxon>Ulvophyceae</taxon>
        <taxon>TCBD clade</taxon>
        <taxon>Bryopsidales</taxon>
        <taxon>Ostreobineae</taxon>
        <taxon>Ostreobiaceae</taxon>
        <taxon>Ostreobium</taxon>
    </lineage>
</organism>
<dbReference type="SUPFAM" id="SSF54909">
    <property type="entry name" value="Dimeric alpha+beta barrel"/>
    <property type="match status" value="1"/>
</dbReference>
<keyword evidence="4" id="KW-1185">Reference proteome</keyword>
<dbReference type="PROSITE" id="PS51725">
    <property type="entry name" value="ABM"/>
    <property type="match status" value="1"/>
</dbReference>
<feature type="domain" description="ABM" evidence="2">
    <location>
        <begin position="50"/>
        <end position="146"/>
    </location>
</feature>
<name>A0A8S1J3U1_9CHLO</name>
<dbReference type="OrthoDB" id="508682at2759"/>
<dbReference type="InterPro" id="IPR007138">
    <property type="entry name" value="ABM_dom"/>
</dbReference>
<dbReference type="InterPro" id="IPR011008">
    <property type="entry name" value="Dimeric_a/b-barrel"/>
</dbReference>